<accession>A0A5J6VMI7</accession>
<feature type="transmembrane region" description="Helical" evidence="1">
    <location>
        <begin position="6"/>
        <end position="24"/>
    </location>
</feature>
<organism evidence="2">
    <name type="scientific">Megaviridae environmental sample</name>
    <dbReference type="NCBI Taxonomy" id="1737588"/>
    <lineage>
        <taxon>Viruses</taxon>
        <taxon>Varidnaviria</taxon>
        <taxon>Bamfordvirae</taxon>
        <taxon>Nucleocytoviricota</taxon>
        <taxon>Megaviricetes</taxon>
        <taxon>Imitervirales</taxon>
        <taxon>Mimiviridae</taxon>
        <taxon>environmental samples</taxon>
    </lineage>
</organism>
<sequence>MKNILLVSILTSSFYFIFSFLKTKYADKEELDIKKIVLHTLFVSISSYVAFYIVFNYNLGNDNILKEVKEIPAFTGAPGF</sequence>
<keyword evidence="1" id="KW-0812">Transmembrane</keyword>
<keyword evidence="1" id="KW-0472">Membrane</keyword>
<evidence type="ECO:0000256" key="1">
    <source>
        <dbReference type="SAM" id="Phobius"/>
    </source>
</evidence>
<keyword evidence="1" id="KW-1133">Transmembrane helix</keyword>
<proteinExistence type="predicted"/>
<protein>
    <submittedName>
        <fullName evidence="2">Uncharacterized protein</fullName>
    </submittedName>
</protein>
<dbReference type="EMBL" id="MN448299">
    <property type="protein sequence ID" value="QFG75119.1"/>
    <property type="molecule type" value="Genomic_DNA"/>
</dbReference>
<evidence type="ECO:0000313" key="2">
    <source>
        <dbReference type="EMBL" id="QFG75119.1"/>
    </source>
</evidence>
<feature type="transmembrane region" description="Helical" evidence="1">
    <location>
        <begin position="36"/>
        <end position="55"/>
    </location>
</feature>
<name>A0A5J6VMI7_9VIRU</name>
<reference evidence="2" key="1">
    <citation type="journal article" date="2019" name="Philos. Trans. R. Soc. Lond., B, Biol. Sci.">
        <title>Targeted metagenomic recovery of four divergent viruses reveals shared and distinctive characteristics of giant viruses of marine eukaryotes.</title>
        <authorList>
            <person name="Needham D.M."/>
            <person name="Poirier C."/>
            <person name="Hehenberger E."/>
            <person name="Jimenez V."/>
            <person name="Swalwell J.E."/>
            <person name="Santoro A.E."/>
            <person name="Worden A.Z."/>
        </authorList>
    </citation>
    <scope>NUCLEOTIDE SEQUENCE</scope>
    <source>
        <strain evidence="2">OPacV-421</strain>
    </source>
</reference>